<protein>
    <submittedName>
        <fullName evidence="1">Uncharacterized protein</fullName>
    </submittedName>
</protein>
<sequence length="30" mass="3318">MEKSHSFACKQAKLNVSKIHKKDSISTASL</sequence>
<evidence type="ECO:0000313" key="1">
    <source>
        <dbReference type="EMBL" id="EDP24276.1"/>
    </source>
</evidence>
<gene>
    <name evidence="1" type="ORF">PEPMIC_00858</name>
</gene>
<dbReference type="Proteomes" id="UP000003162">
    <property type="component" value="Unassembled WGS sequence"/>
</dbReference>
<comment type="caution">
    <text evidence="1">The sequence shown here is derived from an EMBL/GenBank/DDBJ whole genome shotgun (WGS) entry which is preliminary data.</text>
</comment>
<organism evidence="1 2">
    <name type="scientific">Parvimonas micra ATCC 33270</name>
    <dbReference type="NCBI Taxonomy" id="411465"/>
    <lineage>
        <taxon>Bacteria</taxon>
        <taxon>Bacillati</taxon>
        <taxon>Bacillota</taxon>
        <taxon>Tissierellia</taxon>
        <taxon>Tissierellales</taxon>
        <taxon>Peptoniphilaceae</taxon>
        <taxon>Parvimonas</taxon>
    </lineage>
</organism>
<name>A8SL34_9FIRM</name>
<dbReference type="EMBL" id="ABEE02000016">
    <property type="protein sequence ID" value="EDP24276.1"/>
    <property type="molecule type" value="Genomic_DNA"/>
</dbReference>
<evidence type="ECO:0000313" key="2">
    <source>
        <dbReference type="Proteomes" id="UP000003162"/>
    </source>
</evidence>
<reference evidence="1 2" key="2">
    <citation type="submission" date="2007-09" db="EMBL/GenBank/DDBJ databases">
        <authorList>
            <person name="Fulton L."/>
            <person name="Clifton S."/>
            <person name="Fulton B."/>
            <person name="Xu J."/>
            <person name="Minx P."/>
            <person name="Pepin K.H."/>
            <person name="Johnson M."/>
            <person name="Thiruvilangam P."/>
            <person name="Bhonagiri V."/>
            <person name="Nash W.E."/>
            <person name="Mardis E.R."/>
            <person name="Wilson R.K."/>
        </authorList>
    </citation>
    <scope>NUCLEOTIDE SEQUENCE [LARGE SCALE GENOMIC DNA]</scope>
    <source>
        <strain evidence="1 2">ATCC 33270</strain>
    </source>
</reference>
<dbReference type="AlphaFoldDB" id="A8SL34"/>
<accession>A8SL34</accession>
<dbReference type="HOGENOM" id="CLU_3404727_0_0_9"/>
<proteinExistence type="predicted"/>
<reference evidence="1 2" key="1">
    <citation type="submission" date="2007-09" db="EMBL/GenBank/DDBJ databases">
        <title>Draft genome sequence of Peptostreptococcus micros (ATCC 33270).</title>
        <authorList>
            <person name="Sudarsanam P."/>
            <person name="Ley R."/>
            <person name="Guruge J."/>
            <person name="Turnbaugh P.J."/>
            <person name="Mahowald M."/>
            <person name="Liep D."/>
            <person name="Gordon J."/>
        </authorList>
    </citation>
    <scope>NUCLEOTIDE SEQUENCE [LARGE SCALE GENOMIC DNA]</scope>
    <source>
        <strain evidence="1 2">ATCC 33270</strain>
    </source>
</reference>